<evidence type="ECO:0000313" key="15">
    <source>
        <dbReference type="Proteomes" id="UP000552241"/>
    </source>
</evidence>
<comment type="caution">
    <text evidence="14">The sequence shown here is derived from an EMBL/GenBank/DDBJ whole genome shotgun (WGS) entry which is preliminary data.</text>
</comment>
<evidence type="ECO:0000313" key="14">
    <source>
        <dbReference type="EMBL" id="MBA5628951.1"/>
    </source>
</evidence>
<dbReference type="SUPFAM" id="SSF109998">
    <property type="entry name" value="Triger factor/SurA peptide-binding domain-like"/>
    <property type="match status" value="1"/>
</dbReference>
<dbReference type="Pfam" id="PF13623">
    <property type="entry name" value="SurA_N_2"/>
    <property type="match status" value="1"/>
</dbReference>
<evidence type="ECO:0000256" key="1">
    <source>
        <dbReference type="ARBA" id="ARBA00004382"/>
    </source>
</evidence>
<evidence type="ECO:0000256" key="12">
    <source>
        <dbReference type="SAM" id="Phobius"/>
    </source>
</evidence>
<name>A0A838ZGZ0_9FLAO</name>
<accession>A0A838ZGZ0</accession>
<feature type="domain" description="PpiC" evidence="13">
    <location>
        <begin position="354"/>
        <end position="459"/>
    </location>
</feature>
<keyword evidence="7" id="KW-0143">Chaperone</keyword>
<dbReference type="PROSITE" id="PS50198">
    <property type="entry name" value="PPIC_PPIASE_2"/>
    <property type="match status" value="1"/>
</dbReference>
<dbReference type="EMBL" id="JACDZE010000001">
    <property type="protein sequence ID" value="MBA5628951.1"/>
    <property type="molecule type" value="Genomic_DNA"/>
</dbReference>
<evidence type="ECO:0000256" key="5">
    <source>
        <dbReference type="ARBA" id="ARBA00022989"/>
    </source>
</evidence>
<evidence type="ECO:0000256" key="8">
    <source>
        <dbReference type="ARBA" id="ARBA00038408"/>
    </source>
</evidence>
<keyword evidence="4 12" id="KW-0812">Transmembrane</keyword>
<keyword evidence="11 14" id="KW-0413">Isomerase</keyword>
<comment type="similarity">
    <text evidence="8">Belongs to the PpiD chaperone family.</text>
</comment>
<keyword evidence="6 12" id="KW-0472">Membrane</keyword>
<organism evidence="14 15">
    <name type="scientific">Moheibacter lacus</name>
    <dbReference type="NCBI Taxonomy" id="2745851"/>
    <lineage>
        <taxon>Bacteria</taxon>
        <taxon>Pseudomonadati</taxon>
        <taxon>Bacteroidota</taxon>
        <taxon>Flavobacteriia</taxon>
        <taxon>Flavobacteriales</taxon>
        <taxon>Weeksellaceae</taxon>
        <taxon>Moheibacter</taxon>
    </lineage>
</organism>
<evidence type="ECO:0000256" key="11">
    <source>
        <dbReference type="PROSITE-ProRule" id="PRU00278"/>
    </source>
</evidence>
<evidence type="ECO:0000256" key="4">
    <source>
        <dbReference type="ARBA" id="ARBA00022692"/>
    </source>
</evidence>
<keyword evidence="2" id="KW-1003">Cell membrane</keyword>
<feature type="transmembrane region" description="Helical" evidence="12">
    <location>
        <begin position="12"/>
        <end position="31"/>
    </location>
</feature>
<evidence type="ECO:0000259" key="13">
    <source>
        <dbReference type="PROSITE" id="PS50198"/>
    </source>
</evidence>
<keyword evidence="15" id="KW-1185">Reference proteome</keyword>
<evidence type="ECO:0000256" key="10">
    <source>
        <dbReference type="ARBA" id="ARBA00042775"/>
    </source>
</evidence>
<dbReference type="InterPro" id="IPR046357">
    <property type="entry name" value="PPIase_dom_sf"/>
</dbReference>
<dbReference type="InterPro" id="IPR052029">
    <property type="entry name" value="PpiD_chaperone"/>
</dbReference>
<reference evidence="14 15" key="1">
    <citation type="submission" date="2020-07" db="EMBL/GenBank/DDBJ databases">
        <title>Moheibacter lacus sp. nov., a member of the family Flavobacteriaceae isolated from freshwater lake sediment.</title>
        <authorList>
            <person name="Liu Y."/>
        </authorList>
    </citation>
    <scope>NUCLEOTIDE SEQUENCE [LARGE SCALE GENOMIC DNA]</scope>
    <source>
        <strain evidence="14 15">BDHS18</strain>
    </source>
</reference>
<proteinExistence type="inferred from homology"/>
<dbReference type="Gene3D" id="3.10.50.40">
    <property type="match status" value="1"/>
</dbReference>
<gene>
    <name evidence="14" type="ORF">HU137_04105</name>
</gene>
<evidence type="ECO:0000256" key="2">
    <source>
        <dbReference type="ARBA" id="ARBA00022475"/>
    </source>
</evidence>
<dbReference type="PANTHER" id="PTHR47529:SF1">
    <property type="entry name" value="PERIPLASMIC CHAPERONE PPID"/>
    <property type="match status" value="1"/>
</dbReference>
<dbReference type="AlphaFoldDB" id="A0A838ZGZ0"/>
<dbReference type="GO" id="GO:0003755">
    <property type="term" value="F:peptidyl-prolyl cis-trans isomerase activity"/>
    <property type="evidence" value="ECO:0007669"/>
    <property type="project" value="UniProtKB-KW"/>
</dbReference>
<evidence type="ECO:0000256" key="6">
    <source>
        <dbReference type="ARBA" id="ARBA00023136"/>
    </source>
</evidence>
<dbReference type="Gene3D" id="1.10.4030.10">
    <property type="entry name" value="Porin chaperone SurA, peptide-binding domain"/>
    <property type="match status" value="1"/>
</dbReference>
<dbReference type="InterPro" id="IPR000297">
    <property type="entry name" value="PPIase_PpiC"/>
</dbReference>
<dbReference type="Pfam" id="PF13616">
    <property type="entry name" value="Rotamase_3"/>
    <property type="match status" value="1"/>
</dbReference>
<sequence length="727" mass="79657">MAILGDIRKQTWLLVVVIGVAMLAFVAGDLFSENSVVKRIFTGDPNEVGNINGESISVAEFINAQSIASSNQNNLSQNQVSQQVWNNLITKKIILAQAEKAGLEVSDDEVWSFMAKQYGMVDAAELKTQIGQLKSQAEQGIQGTGQAYQNFIMMFEEAKPNILRQKYMELVTMGVATTSKEAEFQQVANIQNATIDYAFASYDDLKKKYKVEITDDEINAYVKKYPKFYESEATVDLSYVYFPATPSAEDDQNALNDIKKYLTGTVVVDKVNNINDTIPSFASASNDSIYVSKYSDRPFVGQFITRKEIQQYAAQLPADYVDFLTTGSVGQVGGPFKTGNAYQLVKISKSKEIADSISSSHILISYKGTGNETVTRTRDEAKVLADSIVAQANAGNFTALVNQYSEDPGSKVKNGSIGWTSRSAQNIAPEYLQFLNTHKTGEIGLTESRFGFHIIKIDGVKNTTGYQFANIIKDITPSQATSDKNFSDARTFAQDVQGKSLNDFANLAQKKGFNYNTAENVTRYYTQPLVDPSTGFSNEKDNDILRWAFNKDTKPGSSFLFTTTNEDQIIVHLNAKTSKGLASAKSVRKEVEPILIHQKLVEEVNKKLGASPSLDAFASNFGAVKGNSSITFGSAQIAGKGAEPNVAGAAFGLKPGSVSKAIKGNTGVYVIQVKTVAEAPKVEDATFLVDQIEQQTKQKLTQQLIPSIIMSSDITDSRMEKLDRQQM</sequence>
<evidence type="ECO:0000256" key="7">
    <source>
        <dbReference type="ARBA" id="ARBA00023186"/>
    </source>
</evidence>
<dbReference type="GO" id="GO:0005886">
    <property type="term" value="C:plasma membrane"/>
    <property type="evidence" value="ECO:0007669"/>
    <property type="project" value="UniProtKB-SubCell"/>
</dbReference>
<evidence type="ECO:0000256" key="9">
    <source>
        <dbReference type="ARBA" id="ARBA00040743"/>
    </source>
</evidence>
<dbReference type="InterPro" id="IPR027304">
    <property type="entry name" value="Trigger_fact/SurA_dom_sf"/>
</dbReference>
<keyword evidence="11" id="KW-0697">Rotamase</keyword>
<dbReference type="RefSeq" id="WP_182042526.1">
    <property type="nucleotide sequence ID" value="NZ_JACDZE010000001.1"/>
</dbReference>
<dbReference type="SUPFAM" id="SSF54534">
    <property type="entry name" value="FKBP-like"/>
    <property type="match status" value="1"/>
</dbReference>
<dbReference type="PANTHER" id="PTHR47529">
    <property type="entry name" value="PEPTIDYL-PROLYL CIS-TRANS ISOMERASE D"/>
    <property type="match status" value="1"/>
</dbReference>
<comment type="subcellular location">
    <subcellularLocation>
        <location evidence="1">Cell inner membrane</location>
        <topology evidence="1">Single-pass type II membrane protein</topology>
        <orientation evidence="1">Periplasmic side</orientation>
    </subcellularLocation>
</comment>
<evidence type="ECO:0000256" key="3">
    <source>
        <dbReference type="ARBA" id="ARBA00022519"/>
    </source>
</evidence>
<dbReference type="Proteomes" id="UP000552241">
    <property type="component" value="Unassembled WGS sequence"/>
</dbReference>
<protein>
    <recommendedName>
        <fullName evidence="9">Periplasmic chaperone PpiD</fullName>
    </recommendedName>
    <alternativeName>
        <fullName evidence="10">Periplasmic folding chaperone</fullName>
    </alternativeName>
</protein>
<keyword evidence="5 12" id="KW-1133">Transmembrane helix</keyword>
<keyword evidence="3" id="KW-0997">Cell inner membrane</keyword>